<evidence type="ECO:0008006" key="8">
    <source>
        <dbReference type="Google" id="ProtNLM"/>
    </source>
</evidence>
<keyword evidence="3" id="KW-0418">Kinase</keyword>
<gene>
    <name evidence="7" type="ORF">LCGC14_0757920</name>
</gene>
<dbReference type="InterPro" id="IPR006203">
    <property type="entry name" value="GHMP_knse_ATP-bd_CS"/>
</dbReference>
<dbReference type="SUPFAM" id="SSF54211">
    <property type="entry name" value="Ribosomal protein S5 domain 2-like"/>
    <property type="match status" value="1"/>
</dbReference>
<dbReference type="GO" id="GO:0006012">
    <property type="term" value="P:galactose metabolic process"/>
    <property type="evidence" value="ECO:0007669"/>
    <property type="project" value="InterPro"/>
</dbReference>
<dbReference type="EMBL" id="LAZR01001858">
    <property type="protein sequence ID" value="KKN37987.1"/>
    <property type="molecule type" value="Genomic_DNA"/>
</dbReference>
<dbReference type="PRINTS" id="PR00959">
    <property type="entry name" value="MEVGALKINASE"/>
</dbReference>
<dbReference type="Pfam" id="PF08544">
    <property type="entry name" value="GHMP_kinases_C"/>
    <property type="match status" value="1"/>
</dbReference>
<dbReference type="GO" id="GO:0004335">
    <property type="term" value="F:galactokinase activity"/>
    <property type="evidence" value="ECO:0007669"/>
    <property type="project" value="InterPro"/>
</dbReference>
<comment type="caution">
    <text evidence="7">The sequence shown here is derived from an EMBL/GenBank/DDBJ whole genome shotgun (WGS) entry which is preliminary data.</text>
</comment>
<dbReference type="InterPro" id="IPR020568">
    <property type="entry name" value="Ribosomal_Su5_D2-typ_SF"/>
</dbReference>
<evidence type="ECO:0000256" key="2">
    <source>
        <dbReference type="ARBA" id="ARBA00022741"/>
    </source>
</evidence>
<dbReference type="PRINTS" id="PR00473">
    <property type="entry name" value="GALCTOKINASE"/>
</dbReference>
<dbReference type="AlphaFoldDB" id="A0A0F9QLW3"/>
<dbReference type="InterPro" id="IPR013750">
    <property type="entry name" value="GHMP_kinase_C_dom"/>
</dbReference>
<dbReference type="Gene3D" id="3.30.230.120">
    <property type="match status" value="1"/>
</dbReference>
<dbReference type="InterPro" id="IPR006206">
    <property type="entry name" value="Mevalonate/galactokinase"/>
</dbReference>
<keyword evidence="1" id="KW-0808">Transferase</keyword>
<sequence>MKKTVTLKTPGRICIMGDKVDLLGKPVIGMAINLMMTVNFKEKFNNTIEFYSHNTKEHVEFKLGESPPQKIDLAYWSVLYERLKEKIKTGFYIDVNSDIPIGSGLSSSAALSISFIKAINEAYNLGFSNYDIAELAYLGENNDLGIQCGRLDQYTEAFGGVVYIHTDEHPRVEYLNVKELPIVVGDSMEKRKASLILNQVKKQIKEKDPITLEAFKVIENCVYKAKEALINGDFKELGEIMDKQQEQEAILKTDTPKILELCKVAKDAGALGAKQMGAGGGGSMVAISPGNQKEVAQAINNAGGRAWIFDIFRYK</sequence>
<evidence type="ECO:0000256" key="4">
    <source>
        <dbReference type="ARBA" id="ARBA00022840"/>
    </source>
</evidence>
<keyword evidence="4" id="KW-0067">ATP-binding</keyword>
<protein>
    <recommendedName>
        <fullName evidence="8">GHMP kinase N-terminal domain-containing protein</fullName>
    </recommendedName>
</protein>
<dbReference type="InterPro" id="IPR006204">
    <property type="entry name" value="GHMP_kinase_N_dom"/>
</dbReference>
<feature type="domain" description="GHMP kinase C-terminal" evidence="6">
    <location>
        <begin position="226"/>
        <end position="303"/>
    </location>
</feature>
<dbReference type="Pfam" id="PF00288">
    <property type="entry name" value="GHMP_kinases_N"/>
    <property type="match status" value="1"/>
</dbReference>
<reference evidence="7" key="1">
    <citation type="journal article" date="2015" name="Nature">
        <title>Complex archaea that bridge the gap between prokaryotes and eukaryotes.</title>
        <authorList>
            <person name="Spang A."/>
            <person name="Saw J.H."/>
            <person name="Jorgensen S.L."/>
            <person name="Zaremba-Niedzwiedzka K."/>
            <person name="Martijn J."/>
            <person name="Lind A.E."/>
            <person name="van Eijk R."/>
            <person name="Schleper C."/>
            <person name="Guy L."/>
            <person name="Ettema T.J."/>
        </authorList>
    </citation>
    <scope>NUCLEOTIDE SEQUENCE</scope>
</reference>
<keyword evidence="2" id="KW-0547">Nucleotide-binding</keyword>
<dbReference type="GO" id="GO:0005524">
    <property type="term" value="F:ATP binding"/>
    <property type="evidence" value="ECO:0007669"/>
    <property type="project" value="UniProtKB-KW"/>
</dbReference>
<dbReference type="PROSITE" id="PS00627">
    <property type="entry name" value="GHMP_KINASES_ATP"/>
    <property type="match status" value="1"/>
</dbReference>
<name>A0A0F9QLW3_9ZZZZ</name>
<organism evidence="7">
    <name type="scientific">marine sediment metagenome</name>
    <dbReference type="NCBI Taxonomy" id="412755"/>
    <lineage>
        <taxon>unclassified sequences</taxon>
        <taxon>metagenomes</taxon>
        <taxon>ecological metagenomes</taxon>
    </lineage>
</organism>
<feature type="domain" description="GHMP kinase N-terminal" evidence="5">
    <location>
        <begin position="80"/>
        <end position="160"/>
    </location>
</feature>
<evidence type="ECO:0000256" key="1">
    <source>
        <dbReference type="ARBA" id="ARBA00022679"/>
    </source>
</evidence>
<evidence type="ECO:0000313" key="7">
    <source>
        <dbReference type="EMBL" id="KKN37987.1"/>
    </source>
</evidence>
<accession>A0A0F9QLW3</accession>
<dbReference type="InterPro" id="IPR000705">
    <property type="entry name" value="Galactokinase"/>
</dbReference>
<proteinExistence type="predicted"/>
<dbReference type="PANTHER" id="PTHR10457:SF7">
    <property type="entry name" value="GALACTOKINASE-RELATED"/>
    <property type="match status" value="1"/>
</dbReference>
<evidence type="ECO:0000256" key="3">
    <source>
        <dbReference type="ARBA" id="ARBA00022777"/>
    </source>
</evidence>
<dbReference type="InterPro" id="IPR036554">
    <property type="entry name" value="GHMP_kinase_C_sf"/>
</dbReference>
<dbReference type="PANTHER" id="PTHR10457">
    <property type="entry name" value="MEVALONATE KINASE/GALACTOKINASE"/>
    <property type="match status" value="1"/>
</dbReference>
<evidence type="ECO:0000259" key="6">
    <source>
        <dbReference type="Pfam" id="PF08544"/>
    </source>
</evidence>
<evidence type="ECO:0000259" key="5">
    <source>
        <dbReference type="Pfam" id="PF00288"/>
    </source>
</evidence>
<dbReference type="GO" id="GO:0005829">
    <property type="term" value="C:cytosol"/>
    <property type="evidence" value="ECO:0007669"/>
    <property type="project" value="TreeGrafter"/>
</dbReference>
<dbReference type="PIRSF" id="PIRSF000530">
    <property type="entry name" value="Galactokinase"/>
    <property type="match status" value="1"/>
</dbReference>
<dbReference type="SUPFAM" id="SSF55060">
    <property type="entry name" value="GHMP Kinase, C-terminal domain"/>
    <property type="match status" value="1"/>
</dbReference>